<feature type="compositionally biased region" description="Low complexity" evidence="2">
    <location>
        <begin position="142"/>
        <end position="152"/>
    </location>
</feature>
<evidence type="ECO:0000256" key="1">
    <source>
        <dbReference type="ARBA" id="ARBA00024339"/>
    </source>
</evidence>
<proteinExistence type="inferred from homology"/>
<feature type="compositionally biased region" description="Polar residues" evidence="2">
    <location>
        <begin position="195"/>
        <end position="215"/>
    </location>
</feature>
<dbReference type="Proteomes" id="UP000654075">
    <property type="component" value="Unassembled WGS sequence"/>
</dbReference>
<organism evidence="3 4">
    <name type="scientific">Polarella glacialis</name>
    <name type="common">Dinoflagellate</name>
    <dbReference type="NCBI Taxonomy" id="89957"/>
    <lineage>
        <taxon>Eukaryota</taxon>
        <taxon>Sar</taxon>
        <taxon>Alveolata</taxon>
        <taxon>Dinophyceae</taxon>
        <taxon>Suessiales</taxon>
        <taxon>Suessiaceae</taxon>
        <taxon>Polarella</taxon>
    </lineage>
</organism>
<dbReference type="EMBL" id="CAJNNV010027594">
    <property type="protein sequence ID" value="CAE8620847.1"/>
    <property type="molecule type" value="Genomic_DNA"/>
</dbReference>
<feature type="non-terminal residue" evidence="3">
    <location>
        <position position="1"/>
    </location>
</feature>
<feature type="region of interest" description="Disordered" evidence="2">
    <location>
        <begin position="97"/>
        <end position="117"/>
    </location>
</feature>
<sequence>VCVKDVDAVRIHSSRVPTSRTCPDYYYNYFHLGLDVLFDGRTHLVKKVILHTNLPTHERFSRYSRCFFQIPFELDQEELAALAAGDALMAEPEAPLAMPQPRKPASGPPADGPSFPALGQAKVVERFMLDPGSSGAQERKAASAGRESAGGADDADRGAGGSDDDREKGRKNKADRKAAPKKGKKANSRAPAGSPTFSQASDASPTASPAISVLSTSPEPSLILAKLRDSRRNKGSQGSAAASPEVTGTVDLEGLDGLGGFDELPPPALPLDSLDVAEECDFSGAVGSSAVPTATSGFRQTPTSGRAQAVSAALQGVGGSGHGSHSFGGENAEPSEICLDVRWSWTEIEEVLHRMAGCDRSKPLVMNQSGHTPFGSTYFYAFPGLVFEVMQNGFLASLTVFSVPPEELPAVFQGATSRRGSER</sequence>
<comment type="similarity">
    <text evidence="1">Belongs to the PHAF1 family.</text>
</comment>
<dbReference type="Pfam" id="PF03676">
    <property type="entry name" value="PHAF1"/>
    <property type="match status" value="2"/>
</dbReference>
<dbReference type="OrthoDB" id="412651at2759"/>
<evidence type="ECO:0000313" key="3">
    <source>
        <dbReference type="EMBL" id="CAE8620847.1"/>
    </source>
</evidence>
<protein>
    <submittedName>
        <fullName evidence="3">Uncharacterized protein</fullName>
    </submittedName>
</protein>
<name>A0A813G3Y8_POLGL</name>
<evidence type="ECO:0000313" key="4">
    <source>
        <dbReference type="Proteomes" id="UP000654075"/>
    </source>
</evidence>
<dbReference type="PANTHER" id="PTHR13465:SF2">
    <property type="entry name" value="PHAGOSOME ASSEMBLY FACTOR 1"/>
    <property type="match status" value="1"/>
</dbReference>
<gene>
    <name evidence="3" type="ORF">PGLA1383_LOCUS38377</name>
</gene>
<reference evidence="3" key="1">
    <citation type="submission" date="2021-02" db="EMBL/GenBank/DDBJ databases">
        <authorList>
            <person name="Dougan E. K."/>
            <person name="Rhodes N."/>
            <person name="Thang M."/>
            <person name="Chan C."/>
        </authorList>
    </citation>
    <scope>NUCLEOTIDE SEQUENCE</scope>
</reference>
<dbReference type="PANTHER" id="PTHR13465">
    <property type="entry name" value="UPF0183 PROTEIN"/>
    <property type="match status" value="1"/>
</dbReference>
<feature type="region of interest" description="Disordered" evidence="2">
    <location>
        <begin position="229"/>
        <end position="251"/>
    </location>
</feature>
<keyword evidence="4" id="KW-1185">Reference proteome</keyword>
<dbReference type="InterPro" id="IPR005373">
    <property type="entry name" value="PHAF1"/>
</dbReference>
<comment type="caution">
    <text evidence="3">The sequence shown here is derived from an EMBL/GenBank/DDBJ whole genome shotgun (WGS) entry which is preliminary data.</text>
</comment>
<dbReference type="AlphaFoldDB" id="A0A813G3Y8"/>
<feature type="compositionally biased region" description="Basic residues" evidence="2">
    <location>
        <begin position="169"/>
        <end position="187"/>
    </location>
</feature>
<accession>A0A813G3Y8</accession>
<evidence type="ECO:0000256" key="2">
    <source>
        <dbReference type="SAM" id="MobiDB-lite"/>
    </source>
</evidence>
<feature type="region of interest" description="Disordered" evidence="2">
    <location>
        <begin position="130"/>
        <end position="215"/>
    </location>
</feature>
<dbReference type="InterPro" id="IPR039156">
    <property type="entry name" value="PHAF1/BROMI"/>
</dbReference>